<dbReference type="GO" id="GO:0015979">
    <property type="term" value="P:photosynthesis"/>
    <property type="evidence" value="ECO:0007669"/>
    <property type="project" value="UniProtKB-KW"/>
</dbReference>
<organism evidence="9">
    <name type="scientific">Selaginella lepidophylla</name>
    <name type="common">Resurrection plant</name>
    <name type="synonym">Lycopodium lepidophyllum</name>
    <dbReference type="NCBI Taxonomy" id="59777"/>
    <lineage>
        <taxon>Eukaryota</taxon>
        <taxon>Viridiplantae</taxon>
        <taxon>Streptophyta</taxon>
        <taxon>Embryophyta</taxon>
        <taxon>Tracheophyta</taxon>
        <taxon>Lycopodiopsida</taxon>
        <taxon>Selaginellales</taxon>
        <taxon>Selaginellaceae</taxon>
        <taxon>Selaginella</taxon>
    </lineage>
</organism>
<evidence type="ECO:0000256" key="6">
    <source>
        <dbReference type="ARBA" id="ARBA00022989"/>
    </source>
</evidence>
<keyword evidence="2" id="KW-0813">Transport</keyword>
<comment type="subcellular location">
    <subcellularLocation>
        <location evidence="1">Membrane</location>
        <topology evidence="1">Single-pass membrane protein</topology>
    </subcellularLocation>
</comment>
<sequence length="38" mass="4043">MVEAPPSGTVPGLTPITPAGLSVTAYPQHRRGDRQLDR</sequence>
<evidence type="ECO:0000256" key="8">
    <source>
        <dbReference type="SAM" id="MobiDB-lite"/>
    </source>
</evidence>
<evidence type="ECO:0000256" key="5">
    <source>
        <dbReference type="ARBA" id="ARBA00022982"/>
    </source>
</evidence>
<evidence type="ECO:0000256" key="4">
    <source>
        <dbReference type="ARBA" id="ARBA00022692"/>
    </source>
</evidence>
<feature type="region of interest" description="Disordered" evidence="8">
    <location>
        <begin position="1"/>
        <end position="38"/>
    </location>
</feature>
<evidence type="ECO:0000256" key="1">
    <source>
        <dbReference type="ARBA" id="ARBA00004167"/>
    </source>
</evidence>
<keyword evidence="4" id="KW-0812">Transmembrane</keyword>
<gene>
    <name evidence="9" type="primary">petG</name>
</gene>
<accession>A0A3T0IAX4</accession>
<dbReference type="GeneID" id="39329465"/>
<dbReference type="InterPro" id="IPR036099">
    <property type="entry name" value="Cyt_6/f_cplx_su5_sf"/>
</dbReference>
<dbReference type="GO" id="GO:0016020">
    <property type="term" value="C:membrane"/>
    <property type="evidence" value="ECO:0007669"/>
    <property type="project" value="UniProtKB-SubCell"/>
</dbReference>
<proteinExistence type="predicted"/>
<evidence type="ECO:0000313" key="9">
    <source>
        <dbReference type="EMBL" id="AZU95864.1"/>
    </source>
</evidence>
<dbReference type="EMBL" id="MK089531">
    <property type="protein sequence ID" value="AZU95864.1"/>
    <property type="molecule type" value="Genomic_DNA"/>
</dbReference>
<evidence type="ECO:0000256" key="7">
    <source>
        <dbReference type="ARBA" id="ARBA00023136"/>
    </source>
</evidence>
<evidence type="ECO:0000256" key="3">
    <source>
        <dbReference type="ARBA" id="ARBA00022531"/>
    </source>
</evidence>
<keyword evidence="9" id="KW-0934">Plastid</keyword>
<dbReference type="Pfam" id="PF02529">
    <property type="entry name" value="PetG"/>
    <property type="match status" value="1"/>
</dbReference>
<dbReference type="InterPro" id="IPR003683">
    <property type="entry name" value="Cyt_6/f_cplx_su5"/>
</dbReference>
<protein>
    <submittedName>
        <fullName evidence="9">Cytochrome b6/f subunit G</fullName>
    </submittedName>
</protein>
<dbReference type="AlphaFoldDB" id="A0A3T0IAX4"/>
<dbReference type="SUPFAM" id="SSF103446">
    <property type="entry name" value="PetG subunit of the cytochrome b6f complex"/>
    <property type="match status" value="1"/>
</dbReference>
<reference evidence="9" key="1">
    <citation type="journal article" date="2018" name="New Phytol.">
        <title>Lycophyte plastid genomics: extreme variation in GC, gene and intron content and multiple inversions between a direct and inverted orientation of the rRNA repeat.</title>
        <authorList>
            <person name="Mower J.P."/>
            <person name="Ma P.F."/>
            <person name="Grewe F."/>
            <person name="Taylor A."/>
            <person name="Michael T.P."/>
            <person name="VanBuren R."/>
            <person name="Qiu Y.L."/>
        </authorList>
    </citation>
    <scope>NUCLEOTIDE SEQUENCE</scope>
</reference>
<keyword evidence="5" id="KW-0249">Electron transport</keyword>
<keyword evidence="7" id="KW-0472">Membrane</keyword>
<dbReference type="GO" id="GO:0009512">
    <property type="term" value="C:cytochrome b6f complex"/>
    <property type="evidence" value="ECO:0007669"/>
    <property type="project" value="InterPro"/>
</dbReference>
<dbReference type="RefSeq" id="YP_009555747.1">
    <property type="nucleotide sequence ID" value="NC_040927.1"/>
</dbReference>
<name>A0A3T0IAX4_SELLP</name>
<keyword evidence="3" id="KW-0602">Photosynthesis</keyword>
<geneLocation type="plastid" evidence="9"/>
<evidence type="ECO:0000256" key="2">
    <source>
        <dbReference type="ARBA" id="ARBA00022448"/>
    </source>
</evidence>
<keyword evidence="6" id="KW-1133">Transmembrane helix</keyword>